<evidence type="ECO:0000313" key="2">
    <source>
        <dbReference type="Proteomes" id="UP000179014"/>
    </source>
</evidence>
<reference evidence="1 2" key="1">
    <citation type="journal article" date="2016" name="Nat. Commun.">
        <title>Thousands of microbial genomes shed light on interconnected biogeochemical processes in an aquifer system.</title>
        <authorList>
            <person name="Anantharaman K."/>
            <person name="Brown C.T."/>
            <person name="Hug L.A."/>
            <person name="Sharon I."/>
            <person name="Castelle C.J."/>
            <person name="Probst A.J."/>
            <person name="Thomas B.C."/>
            <person name="Singh A."/>
            <person name="Wilkins M.J."/>
            <person name="Karaoz U."/>
            <person name="Brodie E.L."/>
            <person name="Williams K.H."/>
            <person name="Hubbard S.S."/>
            <person name="Banfield J.F."/>
        </authorList>
    </citation>
    <scope>NUCLEOTIDE SEQUENCE [LARGE SCALE GENOMIC DNA]</scope>
</reference>
<name>A0A1F6BXK3_9BACT</name>
<dbReference type="EMBL" id="MFKN01000001">
    <property type="protein sequence ID" value="OGG41257.1"/>
    <property type="molecule type" value="Genomic_DNA"/>
</dbReference>
<sequence length="224" mass="25573">MNQKRIRVSIANLAWYVTTIENNIRYPFAILNPGKLAKGEHQYMALGGGAMLTTRGKQELEKTFGASDFEFDEKTGFFDARFQIDEQRLEGVFCLFGNPERFAWREQDRTIDIMNELIGKEHGHASIMSESERCFIDCAYVKSVQQKPSEFGVDTSTRVTAGISTRRLFRIFELRMPQSLYSRKFVCSPFVRILHNHELATTDGGSKSGRTNDGHVIQNNLFLA</sequence>
<gene>
    <name evidence="1" type="ORF">A2118_04130</name>
</gene>
<protein>
    <submittedName>
        <fullName evidence="1">Uncharacterized protein</fullName>
    </submittedName>
</protein>
<dbReference type="AlphaFoldDB" id="A0A1F6BXK3"/>
<proteinExistence type="predicted"/>
<accession>A0A1F6BXK3</accession>
<comment type="caution">
    <text evidence="1">The sequence shown here is derived from an EMBL/GenBank/DDBJ whole genome shotgun (WGS) entry which is preliminary data.</text>
</comment>
<organism evidence="1 2">
    <name type="scientific">Candidatus Kaiserbacteria bacterium GWA2_50_9</name>
    <dbReference type="NCBI Taxonomy" id="1798474"/>
    <lineage>
        <taxon>Bacteria</taxon>
        <taxon>Candidatus Kaiseribacteriota</taxon>
    </lineage>
</organism>
<evidence type="ECO:0000313" key="1">
    <source>
        <dbReference type="EMBL" id="OGG41257.1"/>
    </source>
</evidence>
<dbReference type="Proteomes" id="UP000179014">
    <property type="component" value="Unassembled WGS sequence"/>
</dbReference>